<reference evidence="2" key="1">
    <citation type="submission" date="2013-05" db="EMBL/GenBank/DDBJ databases">
        <authorList>
            <person name="Yim A.K.Y."/>
            <person name="Chan T.F."/>
            <person name="Ji K.M."/>
            <person name="Liu X.Y."/>
            <person name="Zhou J.W."/>
            <person name="Li R.Q."/>
            <person name="Yang K.Y."/>
            <person name="Li J."/>
            <person name="Li M."/>
            <person name="Law P.T.W."/>
            <person name="Wu Y.L."/>
            <person name="Cai Z.L."/>
            <person name="Qin H."/>
            <person name="Bao Y."/>
            <person name="Leung R.K.K."/>
            <person name="Ng P.K.S."/>
            <person name="Zou J."/>
            <person name="Zhong X.J."/>
            <person name="Ran P.X."/>
            <person name="Zhong N.S."/>
            <person name="Liu Z.G."/>
            <person name="Tsui S.K.W."/>
        </authorList>
    </citation>
    <scope>NUCLEOTIDE SEQUENCE</scope>
    <source>
        <strain evidence="2">Derf</strain>
        <tissue evidence="2">Whole organism</tissue>
    </source>
</reference>
<organism evidence="2 4">
    <name type="scientific">Dermatophagoides farinae</name>
    <name type="common">American house dust mite</name>
    <dbReference type="NCBI Taxonomy" id="6954"/>
    <lineage>
        <taxon>Eukaryota</taxon>
        <taxon>Metazoa</taxon>
        <taxon>Ecdysozoa</taxon>
        <taxon>Arthropoda</taxon>
        <taxon>Chelicerata</taxon>
        <taxon>Arachnida</taxon>
        <taxon>Acari</taxon>
        <taxon>Acariformes</taxon>
        <taxon>Sarcoptiformes</taxon>
        <taxon>Astigmata</taxon>
        <taxon>Psoroptidia</taxon>
        <taxon>Analgoidea</taxon>
        <taxon>Pyroglyphidae</taxon>
        <taxon>Dermatophagoidinae</taxon>
        <taxon>Dermatophagoides</taxon>
    </lineage>
</organism>
<evidence type="ECO:0000256" key="1">
    <source>
        <dbReference type="SAM" id="MobiDB-lite"/>
    </source>
</evidence>
<sequence length="121" mass="13797">MMNENSEIISIDSTHDSSIKGQSTNSNQQPDCEIKCNECINNFCIHIHLAYKKYGKHILIHALKLTQLIIFIHQPITILTNNTISTVSLQNSQTNVELEFEHEINTPDILDQTVSISYENK</sequence>
<dbReference type="EMBL" id="ASGP02000008">
    <property type="protein sequence ID" value="KAH9493820.1"/>
    <property type="molecule type" value="Genomic_DNA"/>
</dbReference>
<evidence type="ECO:0000313" key="4">
    <source>
        <dbReference type="Proteomes" id="UP000790347"/>
    </source>
</evidence>
<protein>
    <submittedName>
        <fullName evidence="2">Uncharacterized protein</fullName>
    </submittedName>
</protein>
<gene>
    <name evidence="2" type="ORF">DERF_014548</name>
    <name evidence="3" type="ORF">DERF_014571</name>
</gene>
<dbReference type="Proteomes" id="UP000790347">
    <property type="component" value="Unassembled WGS sequence"/>
</dbReference>
<proteinExistence type="predicted"/>
<comment type="caution">
    <text evidence="2">The sequence shown here is derived from an EMBL/GenBank/DDBJ whole genome shotgun (WGS) entry which is preliminary data.</text>
</comment>
<dbReference type="EMBL" id="ASGP02000008">
    <property type="protein sequence ID" value="KAH9493842.1"/>
    <property type="molecule type" value="Genomic_DNA"/>
</dbReference>
<keyword evidence="4" id="KW-1185">Reference proteome</keyword>
<accession>A0A922HPC7</accession>
<evidence type="ECO:0000313" key="2">
    <source>
        <dbReference type="EMBL" id="KAH9493820.1"/>
    </source>
</evidence>
<evidence type="ECO:0000313" key="3">
    <source>
        <dbReference type="EMBL" id="KAH9493842.1"/>
    </source>
</evidence>
<feature type="compositionally biased region" description="Low complexity" evidence="1">
    <location>
        <begin position="1"/>
        <end position="12"/>
    </location>
</feature>
<name>A0A922HPC7_DERFA</name>
<reference evidence="2" key="2">
    <citation type="journal article" date="2022" name="Res Sq">
        <title>Comparative Genomics Reveals Insights into the Divergent Evolution of Astigmatic Mites and Household Pest Adaptations.</title>
        <authorList>
            <person name="Xiong Q."/>
            <person name="Wan A.T.-Y."/>
            <person name="Liu X.-Y."/>
            <person name="Fung C.S.-H."/>
            <person name="Xiao X."/>
            <person name="Malainual N."/>
            <person name="Hou J."/>
            <person name="Wang L."/>
            <person name="Wang M."/>
            <person name="Yang K."/>
            <person name="Cui Y."/>
            <person name="Leung E."/>
            <person name="Nong W."/>
            <person name="Shin S.-K."/>
            <person name="Au S."/>
            <person name="Jeong K.Y."/>
            <person name="Chew F.T."/>
            <person name="Hui J."/>
            <person name="Leung T.F."/>
            <person name="Tungtrongchitr A."/>
            <person name="Zhong N."/>
            <person name="Liu Z."/>
            <person name="Tsui S."/>
        </authorList>
    </citation>
    <scope>NUCLEOTIDE SEQUENCE</scope>
    <source>
        <strain evidence="2">Derf</strain>
        <tissue evidence="2">Whole organism</tissue>
    </source>
</reference>
<feature type="compositionally biased region" description="Polar residues" evidence="1">
    <location>
        <begin position="20"/>
        <end position="29"/>
    </location>
</feature>
<dbReference type="AlphaFoldDB" id="A0A922HPC7"/>
<feature type="region of interest" description="Disordered" evidence="1">
    <location>
        <begin position="1"/>
        <end position="29"/>
    </location>
</feature>